<organism evidence="1 2">
    <name type="scientific">Vibrio gelatinilyticus</name>
    <dbReference type="NCBI Taxonomy" id="2893468"/>
    <lineage>
        <taxon>Bacteria</taxon>
        <taxon>Pseudomonadati</taxon>
        <taxon>Pseudomonadota</taxon>
        <taxon>Gammaproteobacteria</taxon>
        <taxon>Vibrionales</taxon>
        <taxon>Vibrionaceae</taxon>
        <taxon>Vibrio</taxon>
    </lineage>
</organism>
<dbReference type="Proteomes" id="UP001139488">
    <property type="component" value="Unassembled WGS sequence"/>
</dbReference>
<gene>
    <name evidence="1" type="ORF">LNL84_04550</name>
</gene>
<evidence type="ECO:0008006" key="3">
    <source>
        <dbReference type="Google" id="ProtNLM"/>
    </source>
</evidence>
<accession>A0A9X1W9G3</accession>
<name>A0A9X1W9G3_9VIBR</name>
<dbReference type="RefSeq" id="WP_244355492.1">
    <property type="nucleotide sequence ID" value="NZ_JAJNNZ010000003.1"/>
</dbReference>
<proteinExistence type="predicted"/>
<evidence type="ECO:0000313" key="1">
    <source>
        <dbReference type="EMBL" id="MCJ2376099.1"/>
    </source>
</evidence>
<dbReference type="SUPFAM" id="SSF54909">
    <property type="entry name" value="Dimeric alpha+beta barrel"/>
    <property type="match status" value="1"/>
</dbReference>
<dbReference type="AlphaFoldDB" id="A0A9X1W9G3"/>
<dbReference type="EMBL" id="JAJNNZ010000003">
    <property type="protein sequence ID" value="MCJ2376099.1"/>
    <property type="molecule type" value="Genomic_DNA"/>
</dbReference>
<comment type="caution">
    <text evidence="1">The sequence shown here is derived from an EMBL/GenBank/DDBJ whole genome shotgun (WGS) entry which is preliminary data.</text>
</comment>
<keyword evidence="2" id="KW-1185">Reference proteome</keyword>
<reference evidence="1" key="1">
    <citation type="submission" date="2021-11" db="EMBL/GenBank/DDBJ databases">
        <title>Vibrio ZSDE26 sp. nov. and Vibrio ZSDZ34 sp. nov., isolated from coastal seawater in Qingdao.</title>
        <authorList>
            <person name="Zhang P."/>
        </authorList>
    </citation>
    <scope>NUCLEOTIDE SEQUENCE</scope>
    <source>
        <strain evidence="1">ZSDZ34</strain>
    </source>
</reference>
<evidence type="ECO:0000313" key="2">
    <source>
        <dbReference type="Proteomes" id="UP001139488"/>
    </source>
</evidence>
<sequence length="105" mass="11472">MAKFLIVYLGGNPPQTQEEGQRHFKRYKEWIHGLGSAMVSPANPLKNTHSISQAEGIVVGSQTAMSGFTIIECNSIEDAKKVSQSCPFLETGGTLEVSEMVEMKL</sequence>
<dbReference type="InterPro" id="IPR011008">
    <property type="entry name" value="Dimeric_a/b-barrel"/>
</dbReference>
<protein>
    <recommendedName>
        <fullName evidence="3">YCII-related domain-containing protein</fullName>
    </recommendedName>
</protein>
<dbReference type="Gene3D" id="3.30.70.1060">
    <property type="entry name" value="Dimeric alpha+beta barrel"/>
    <property type="match status" value="1"/>
</dbReference>